<reference evidence="2" key="1">
    <citation type="submission" date="2021-03" db="EMBL/GenBank/DDBJ databases">
        <title>Draft genome sequence of rust myrtle Austropuccinia psidii MF-1, a brazilian biotype.</title>
        <authorList>
            <person name="Quecine M.C."/>
            <person name="Pachon D.M.R."/>
            <person name="Bonatelli M.L."/>
            <person name="Correr F.H."/>
            <person name="Franceschini L.M."/>
            <person name="Leite T.F."/>
            <person name="Margarido G.R.A."/>
            <person name="Almeida C.A."/>
            <person name="Ferrarezi J.A."/>
            <person name="Labate C.A."/>
        </authorList>
    </citation>
    <scope>NUCLEOTIDE SEQUENCE</scope>
    <source>
        <strain evidence="2">MF-1</strain>
    </source>
</reference>
<name>A0A9Q3E9U2_9BASI</name>
<dbReference type="AlphaFoldDB" id="A0A9Q3E9U2"/>
<dbReference type="Proteomes" id="UP000765509">
    <property type="component" value="Unassembled WGS sequence"/>
</dbReference>
<evidence type="ECO:0000313" key="3">
    <source>
        <dbReference type="Proteomes" id="UP000765509"/>
    </source>
</evidence>
<organism evidence="2 3">
    <name type="scientific">Austropuccinia psidii MF-1</name>
    <dbReference type="NCBI Taxonomy" id="1389203"/>
    <lineage>
        <taxon>Eukaryota</taxon>
        <taxon>Fungi</taxon>
        <taxon>Dikarya</taxon>
        <taxon>Basidiomycota</taxon>
        <taxon>Pucciniomycotina</taxon>
        <taxon>Pucciniomycetes</taxon>
        <taxon>Pucciniales</taxon>
        <taxon>Sphaerophragmiaceae</taxon>
        <taxon>Austropuccinia</taxon>
    </lineage>
</organism>
<feature type="region of interest" description="Disordered" evidence="1">
    <location>
        <begin position="19"/>
        <end position="70"/>
    </location>
</feature>
<comment type="caution">
    <text evidence="2">The sequence shown here is derived from an EMBL/GenBank/DDBJ whole genome shotgun (WGS) entry which is preliminary data.</text>
</comment>
<proteinExistence type="predicted"/>
<sequence length="70" mass="8173">MKDGRSDEEERALSQLWFSRPPCHNCPKEKKKVSAIEQVPDKESPTEDSESYSMGDFIREKSDQDQEPRE</sequence>
<gene>
    <name evidence="2" type="ORF">O181_058505</name>
</gene>
<evidence type="ECO:0000256" key="1">
    <source>
        <dbReference type="SAM" id="MobiDB-lite"/>
    </source>
</evidence>
<evidence type="ECO:0000313" key="2">
    <source>
        <dbReference type="EMBL" id="MBW0518790.1"/>
    </source>
</evidence>
<accession>A0A9Q3E9U2</accession>
<feature type="compositionally biased region" description="Basic and acidic residues" evidence="1">
    <location>
        <begin position="57"/>
        <end position="70"/>
    </location>
</feature>
<dbReference type="OrthoDB" id="8026949at2759"/>
<keyword evidence="3" id="KW-1185">Reference proteome</keyword>
<dbReference type="EMBL" id="AVOT02026879">
    <property type="protein sequence ID" value="MBW0518790.1"/>
    <property type="molecule type" value="Genomic_DNA"/>
</dbReference>
<protein>
    <submittedName>
        <fullName evidence="2">Uncharacterized protein</fullName>
    </submittedName>
</protein>
<feature type="compositionally biased region" description="Basic and acidic residues" evidence="1">
    <location>
        <begin position="26"/>
        <end position="45"/>
    </location>
</feature>